<dbReference type="InterPro" id="IPR017853">
    <property type="entry name" value="GH"/>
</dbReference>
<name>A0A212K3M5_9BACT</name>
<keyword evidence="6" id="KW-0624">Polysaccharide degradation</keyword>
<reference evidence="10" key="1">
    <citation type="submission" date="2016-04" db="EMBL/GenBank/DDBJ databases">
        <authorList>
            <person name="Evans L.H."/>
            <person name="Alamgir A."/>
            <person name="Owens N."/>
            <person name="Weber N.D."/>
            <person name="Virtaneva K."/>
            <person name="Barbian K."/>
            <person name="Babar A."/>
            <person name="Rosenke K."/>
        </authorList>
    </citation>
    <scope>NUCLEOTIDE SEQUENCE</scope>
    <source>
        <strain evidence="10">86-1</strain>
    </source>
</reference>
<dbReference type="InterPro" id="IPR050386">
    <property type="entry name" value="Glycosyl_hydrolase_5"/>
</dbReference>
<evidence type="ECO:0000259" key="9">
    <source>
        <dbReference type="Pfam" id="PF00150"/>
    </source>
</evidence>
<dbReference type="InterPro" id="IPR001547">
    <property type="entry name" value="Glyco_hydro_5"/>
</dbReference>
<evidence type="ECO:0000256" key="5">
    <source>
        <dbReference type="ARBA" id="ARBA00023295"/>
    </source>
</evidence>
<evidence type="ECO:0000256" key="1">
    <source>
        <dbReference type="ARBA" id="ARBA00005641"/>
    </source>
</evidence>
<dbReference type="PROSITE" id="PS00659">
    <property type="entry name" value="GLYCOSYL_HYDROL_F5"/>
    <property type="match status" value="1"/>
</dbReference>
<evidence type="ECO:0000256" key="7">
    <source>
        <dbReference type="RuleBase" id="RU361153"/>
    </source>
</evidence>
<dbReference type="EMBL" id="FLUM01000003">
    <property type="protein sequence ID" value="SBW06256.1"/>
    <property type="molecule type" value="Genomic_DNA"/>
</dbReference>
<evidence type="ECO:0000256" key="3">
    <source>
        <dbReference type="ARBA" id="ARBA00023001"/>
    </source>
</evidence>
<evidence type="ECO:0000256" key="2">
    <source>
        <dbReference type="ARBA" id="ARBA00022801"/>
    </source>
</evidence>
<accession>A0A212K3M5</accession>
<evidence type="ECO:0000256" key="4">
    <source>
        <dbReference type="ARBA" id="ARBA00023277"/>
    </source>
</evidence>
<dbReference type="GO" id="GO:0030245">
    <property type="term" value="P:cellulose catabolic process"/>
    <property type="evidence" value="ECO:0007669"/>
    <property type="project" value="UniProtKB-KW"/>
</dbReference>
<proteinExistence type="inferred from homology"/>
<dbReference type="InterPro" id="IPR018087">
    <property type="entry name" value="Glyco_hydro_5_CS"/>
</dbReference>
<feature type="domain" description="Glycoside hydrolase family 5" evidence="9">
    <location>
        <begin position="71"/>
        <end position="354"/>
    </location>
</feature>
<keyword evidence="5 7" id="KW-0326">Glycosidase</keyword>
<protein>
    <submittedName>
        <fullName evidence="10">Glycoside hydrolase family 5</fullName>
    </submittedName>
</protein>
<keyword evidence="2 7" id="KW-0378">Hydrolase</keyword>
<dbReference type="AlphaFoldDB" id="A0A212K3M5"/>
<dbReference type="PANTHER" id="PTHR31297:SF41">
    <property type="entry name" value="ENDOGLUCANASE, PUTATIVE (AFU_ORTHOLOGUE AFUA_5G01830)-RELATED"/>
    <property type="match status" value="1"/>
</dbReference>
<feature type="chain" id="PRO_5012126099" evidence="8">
    <location>
        <begin position="25"/>
        <end position="377"/>
    </location>
</feature>
<keyword evidence="4" id="KW-0119">Carbohydrate metabolism</keyword>
<keyword evidence="8" id="KW-0732">Signal</keyword>
<dbReference type="GO" id="GO:0008422">
    <property type="term" value="F:beta-glucosidase activity"/>
    <property type="evidence" value="ECO:0007669"/>
    <property type="project" value="TreeGrafter"/>
</dbReference>
<dbReference type="GO" id="GO:0005576">
    <property type="term" value="C:extracellular region"/>
    <property type="evidence" value="ECO:0007669"/>
    <property type="project" value="TreeGrafter"/>
</dbReference>
<dbReference type="PANTHER" id="PTHR31297">
    <property type="entry name" value="GLUCAN ENDO-1,6-BETA-GLUCOSIDASE B"/>
    <property type="match status" value="1"/>
</dbReference>
<gene>
    <name evidence="10" type="ORF">KL86DYS1_31326</name>
</gene>
<dbReference type="PROSITE" id="PS51257">
    <property type="entry name" value="PROKAR_LIPOPROTEIN"/>
    <property type="match status" value="1"/>
</dbReference>
<organism evidence="10">
    <name type="scientific">uncultured Dysgonomonas sp</name>
    <dbReference type="NCBI Taxonomy" id="206096"/>
    <lineage>
        <taxon>Bacteria</taxon>
        <taxon>Pseudomonadati</taxon>
        <taxon>Bacteroidota</taxon>
        <taxon>Bacteroidia</taxon>
        <taxon>Bacteroidales</taxon>
        <taxon>Dysgonomonadaceae</taxon>
        <taxon>Dysgonomonas</taxon>
        <taxon>environmental samples</taxon>
    </lineage>
</organism>
<evidence type="ECO:0000313" key="10">
    <source>
        <dbReference type="EMBL" id="SBW06256.1"/>
    </source>
</evidence>
<feature type="signal peptide" evidence="8">
    <location>
        <begin position="1"/>
        <end position="24"/>
    </location>
</feature>
<dbReference type="Gene3D" id="3.20.20.80">
    <property type="entry name" value="Glycosidases"/>
    <property type="match status" value="1"/>
</dbReference>
<dbReference type="GO" id="GO:0009986">
    <property type="term" value="C:cell surface"/>
    <property type="evidence" value="ECO:0007669"/>
    <property type="project" value="TreeGrafter"/>
</dbReference>
<dbReference type="SUPFAM" id="SSF51445">
    <property type="entry name" value="(Trans)glycosidases"/>
    <property type="match status" value="1"/>
</dbReference>
<comment type="similarity">
    <text evidence="1 7">Belongs to the glycosyl hydrolase 5 (cellulase A) family.</text>
</comment>
<sequence>MRIVQNTFITIFLFSIFLSCSACSSESKETGWEWEEEEEVPAGFELKKGVNIASWISTPKFSGEERVAFFTNENVKQLKELGFDHIRLPIDETVLWTENGEKIRPYAFDLLHNAIGWCQSNGLKIIVDMHITRNHRFTNTENDLFTKPEEPAKFVRLWEDLSSELSKYSNDLLAYEILNEPVSENPENWNSVLNLVIPAIQAKEPERTLIVGVCTSNFAVMYNSLKLPATKNIMMTYHVYAPYLLTAYGQNDTTGGRTDIPISYPGQLVPDGYISQLPEKWQSTGKQVFNKEALRPFVKEGIDRAKQLSVPVFVGEFGTLYTVPEQSRANWYRDIVSLLGEYGIGYTSWDYKGAGYSIVDENNTVAYPEIVKILTGK</sequence>
<dbReference type="RefSeq" id="WP_296943972.1">
    <property type="nucleotide sequence ID" value="NZ_LT599032.1"/>
</dbReference>
<evidence type="ECO:0000256" key="8">
    <source>
        <dbReference type="SAM" id="SignalP"/>
    </source>
</evidence>
<dbReference type="Pfam" id="PF00150">
    <property type="entry name" value="Cellulase"/>
    <property type="match status" value="1"/>
</dbReference>
<keyword evidence="3" id="KW-0136">Cellulose degradation</keyword>
<evidence type="ECO:0000256" key="6">
    <source>
        <dbReference type="ARBA" id="ARBA00023326"/>
    </source>
</evidence>